<dbReference type="Pfam" id="PF05226">
    <property type="entry name" value="CHASE2"/>
    <property type="match status" value="1"/>
</dbReference>
<feature type="region of interest" description="Disordered" evidence="1">
    <location>
        <begin position="1"/>
        <end position="20"/>
    </location>
</feature>
<sequence length="673" mass="71630">MPRLSSARPSSDPGSRLTGGPPVRRGRVVLRVALFLVAAVAGLVVYGNWRDHAVLQAMEGAALDWRFRLRGSAPPPPDVVILAIDERTIAETGGWPVARHVLAEAVRGLDAAGARTVAFDLMLTRRAGDQTQELLRRGNAELAAALDAAGNCVLPIAFVFGPRAGDSRDIEREHLQDAAYKVVRMAPRQRPRVAPPPSGVLMPSKALLGHAALAHVNVVLDRDGALRHLPTVLAYAEQYYPPLAIEAARRHRGLARGEVVVDFAAGIVFGGHLNAADSAMRLPINYYGPTGTFPTYSMIDLLRRELPPDALAGKLVLVGSIATGVGDFFRSPYAYLLPGVEYFATATANLLEGRFLDRSDRVVLLDALAIMVMAAAGTLVTLLPSIRLIAFAGIVLLVGFGAVAQMAFQGALIWLNVTVPGLVLALVVIAAAAMRALQDAGEAREQARQRGVLASHMPATFADILTSRGGPALDGRPRPAAVLFADLHGFTSASERLGPERTAALLRRLHGVVEEVVLRHGGIIQMFVGDGAMIHFGLPEGRPDDCVRAVVCGIELIDDMASQARDPAFEGAIPDIRVGIDYGAVSFSELGGSRQRQLTASGDTVNVASRMEAMTRTLDADIALSGAVATLVRANGRGDLLASFKRLDDQPIRGRAGHLDVWYRPRAASPPDT</sequence>
<name>A0A1Y5T9C6_9PROT</name>
<feature type="transmembrane region" description="Helical" evidence="2">
    <location>
        <begin position="388"/>
        <end position="407"/>
    </location>
</feature>
<keyword evidence="2" id="KW-0812">Transmembrane</keyword>
<keyword evidence="2" id="KW-1133">Transmembrane helix</keyword>
<dbReference type="GO" id="GO:0035556">
    <property type="term" value="P:intracellular signal transduction"/>
    <property type="evidence" value="ECO:0007669"/>
    <property type="project" value="InterPro"/>
</dbReference>
<keyword evidence="4" id="KW-0456">Lyase</keyword>
<reference evidence="4 5" key="1">
    <citation type="submission" date="2017-03" db="EMBL/GenBank/DDBJ databases">
        <authorList>
            <person name="Afonso C.L."/>
            <person name="Miller P.J."/>
            <person name="Scott M.A."/>
            <person name="Spackman E."/>
            <person name="Goraichik I."/>
            <person name="Dimitrov K.M."/>
            <person name="Suarez D.L."/>
            <person name="Swayne D.E."/>
        </authorList>
    </citation>
    <scope>NUCLEOTIDE SEQUENCE [LARGE SCALE GENOMIC DNA]</scope>
    <source>
        <strain evidence="4 5">CECT 7691</strain>
    </source>
</reference>
<dbReference type="Gene3D" id="3.30.70.1230">
    <property type="entry name" value="Nucleotide cyclase"/>
    <property type="match status" value="1"/>
</dbReference>
<evidence type="ECO:0000256" key="1">
    <source>
        <dbReference type="SAM" id="MobiDB-lite"/>
    </source>
</evidence>
<dbReference type="RefSeq" id="WP_176245044.1">
    <property type="nucleotide sequence ID" value="NZ_FWFR01000002.1"/>
</dbReference>
<dbReference type="AlphaFoldDB" id="A0A1Y5T9C6"/>
<dbReference type="SMART" id="SM00044">
    <property type="entry name" value="CYCc"/>
    <property type="match status" value="1"/>
</dbReference>
<dbReference type="PANTHER" id="PTHR43081:SF20">
    <property type="entry name" value="TWO-COMPONENT RESPONSE REGULATOR"/>
    <property type="match status" value="1"/>
</dbReference>
<dbReference type="SUPFAM" id="SSF55073">
    <property type="entry name" value="Nucleotide cyclase"/>
    <property type="match status" value="1"/>
</dbReference>
<dbReference type="Pfam" id="PF00211">
    <property type="entry name" value="Guanylate_cyc"/>
    <property type="match status" value="1"/>
</dbReference>
<evidence type="ECO:0000313" key="5">
    <source>
        <dbReference type="Proteomes" id="UP000193200"/>
    </source>
</evidence>
<proteinExistence type="predicted"/>
<gene>
    <name evidence="4" type="primary">cyaA_14</name>
    <name evidence="4" type="ORF">OCH7691_02583</name>
</gene>
<evidence type="ECO:0000313" key="4">
    <source>
        <dbReference type="EMBL" id="SLN58774.1"/>
    </source>
</evidence>
<dbReference type="InterPro" id="IPR007890">
    <property type="entry name" value="CHASE2"/>
</dbReference>
<dbReference type="CDD" id="cd07302">
    <property type="entry name" value="CHD"/>
    <property type="match status" value="1"/>
</dbReference>
<organism evidence="4 5">
    <name type="scientific">Oceanibacterium hippocampi</name>
    <dbReference type="NCBI Taxonomy" id="745714"/>
    <lineage>
        <taxon>Bacteria</taxon>
        <taxon>Pseudomonadati</taxon>
        <taxon>Pseudomonadota</taxon>
        <taxon>Alphaproteobacteria</taxon>
        <taxon>Sneathiellales</taxon>
        <taxon>Sneathiellaceae</taxon>
        <taxon>Oceanibacterium</taxon>
    </lineage>
</organism>
<evidence type="ECO:0000259" key="3">
    <source>
        <dbReference type="PROSITE" id="PS50125"/>
    </source>
</evidence>
<feature type="transmembrane region" description="Helical" evidence="2">
    <location>
        <begin position="362"/>
        <end position="383"/>
    </location>
</feature>
<dbReference type="EMBL" id="FWFR01000002">
    <property type="protein sequence ID" value="SLN58774.1"/>
    <property type="molecule type" value="Genomic_DNA"/>
</dbReference>
<keyword evidence="2" id="KW-0472">Membrane</keyword>
<feature type="transmembrane region" description="Helical" evidence="2">
    <location>
        <begin position="413"/>
        <end position="434"/>
    </location>
</feature>
<dbReference type="PANTHER" id="PTHR43081">
    <property type="entry name" value="ADENYLATE CYCLASE, TERMINAL-DIFFERENTIATION SPECIFIC-RELATED"/>
    <property type="match status" value="1"/>
</dbReference>
<dbReference type="Proteomes" id="UP000193200">
    <property type="component" value="Unassembled WGS sequence"/>
</dbReference>
<dbReference type="InParanoid" id="A0A1Y5T9C6"/>
<dbReference type="GO" id="GO:0004016">
    <property type="term" value="F:adenylate cyclase activity"/>
    <property type="evidence" value="ECO:0007669"/>
    <property type="project" value="UniProtKB-EC"/>
</dbReference>
<feature type="transmembrane region" description="Helical" evidence="2">
    <location>
        <begin position="28"/>
        <end position="49"/>
    </location>
</feature>
<dbReference type="InterPro" id="IPR001054">
    <property type="entry name" value="A/G_cyclase"/>
</dbReference>
<feature type="domain" description="Guanylate cyclase" evidence="3">
    <location>
        <begin position="481"/>
        <end position="612"/>
    </location>
</feature>
<dbReference type="SMART" id="SM01080">
    <property type="entry name" value="CHASE2"/>
    <property type="match status" value="1"/>
</dbReference>
<accession>A0A1Y5T9C6</accession>
<dbReference type="GO" id="GO:0006171">
    <property type="term" value="P:cAMP biosynthetic process"/>
    <property type="evidence" value="ECO:0007669"/>
    <property type="project" value="TreeGrafter"/>
</dbReference>
<dbReference type="PROSITE" id="PS50125">
    <property type="entry name" value="GUANYLATE_CYCLASE_2"/>
    <property type="match status" value="1"/>
</dbReference>
<dbReference type="EC" id="4.6.1.1" evidence="4"/>
<dbReference type="InterPro" id="IPR050697">
    <property type="entry name" value="Adenylyl/Guanylyl_Cyclase_3/4"/>
</dbReference>
<keyword evidence="5" id="KW-1185">Reference proteome</keyword>
<protein>
    <submittedName>
        <fullName evidence="4">Adenylate cyclase 1</fullName>
        <ecNumber evidence="4">4.6.1.1</ecNumber>
    </submittedName>
</protein>
<evidence type="ECO:0000256" key="2">
    <source>
        <dbReference type="SAM" id="Phobius"/>
    </source>
</evidence>
<dbReference type="InterPro" id="IPR029787">
    <property type="entry name" value="Nucleotide_cyclase"/>
</dbReference>